<reference evidence="2 3" key="1">
    <citation type="submission" date="2016-12" db="EMBL/GenBank/DDBJ databases">
        <title>Isolation and genomic insights into novel planktonic Zetaproteobacteria from stratified waters of the Chesapeake Bay.</title>
        <authorList>
            <person name="McAllister S.M."/>
            <person name="Kato S."/>
            <person name="Chan C.S."/>
            <person name="Chiu B.K."/>
            <person name="Field E.K."/>
        </authorList>
    </citation>
    <scope>NUCLEOTIDE SEQUENCE [LARGE SCALE GENOMIC DNA]</scope>
    <source>
        <strain evidence="2 3">CP-5</strain>
    </source>
</reference>
<evidence type="ECO:0000313" key="3">
    <source>
        <dbReference type="Proteomes" id="UP000231701"/>
    </source>
</evidence>
<name>A0A2K8KV00_MARES</name>
<dbReference type="OrthoDB" id="9840301at2"/>
<evidence type="ECO:0000313" key="2">
    <source>
        <dbReference type="EMBL" id="ATX78580.1"/>
    </source>
</evidence>
<dbReference type="KEGG" id="maes:Ga0123461_0127"/>
<feature type="region of interest" description="Disordered" evidence="1">
    <location>
        <begin position="119"/>
        <end position="147"/>
    </location>
</feature>
<keyword evidence="3" id="KW-1185">Reference proteome</keyword>
<dbReference type="Proteomes" id="UP000231701">
    <property type="component" value="Chromosome"/>
</dbReference>
<dbReference type="EMBL" id="CP018799">
    <property type="protein sequence ID" value="ATX78580.1"/>
    <property type="molecule type" value="Genomic_DNA"/>
</dbReference>
<dbReference type="AlphaFoldDB" id="A0A2K8KV00"/>
<sequence>MSNALQPQKVLSQLEDHKCNELTLKLAALHSRRDMLNREIEAVDLQLADIGKQRETSSLNMTTALQLSMLEAVRQEELGRKNRLMAELESLSAEEKAIRVDIFTSMNKSKAYTKLMENEEKLQQKHASRVEQQSIDDLMAHRRTRGE</sequence>
<gene>
    <name evidence="2" type="ORF">Ga0123461_0127</name>
</gene>
<accession>A0A2K8KV00</accession>
<dbReference type="RefSeq" id="WP_100276576.1">
    <property type="nucleotide sequence ID" value="NZ_CP018799.1"/>
</dbReference>
<evidence type="ECO:0000256" key="1">
    <source>
        <dbReference type="SAM" id="MobiDB-lite"/>
    </source>
</evidence>
<protein>
    <submittedName>
        <fullName evidence="2">Uncharacterized protein</fullName>
    </submittedName>
</protein>
<proteinExistence type="predicted"/>
<organism evidence="2 3">
    <name type="scientific">Mariprofundus aestuarium</name>
    <dbReference type="NCBI Taxonomy" id="1921086"/>
    <lineage>
        <taxon>Bacteria</taxon>
        <taxon>Pseudomonadati</taxon>
        <taxon>Pseudomonadota</taxon>
        <taxon>Candidatius Mariprofundia</taxon>
        <taxon>Mariprofundales</taxon>
        <taxon>Mariprofundaceae</taxon>
        <taxon>Mariprofundus</taxon>
    </lineage>
</organism>